<dbReference type="AlphaFoldDB" id="A0A2A9PP26"/>
<dbReference type="EMBL" id="LAZP02000012">
    <property type="protein sequence ID" value="PFH62984.1"/>
    <property type="molecule type" value="Genomic_DNA"/>
</dbReference>
<name>A0A2A9PP26_OPHUN</name>
<gene>
    <name evidence="1" type="ORF">XA68_10735</name>
</gene>
<sequence>MRHHRSVRFLANEKGEFLAHVASRRAANRQVDHRRLLSSQPPVSTVAAARFEELPPASRFLSPVAERRLPE</sequence>
<proteinExistence type="predicted"/>
<reference evidence="1 2" key="2">
    <citation type="journal article" date="2017" name="Sci. Rep.">
        <title>Ant-infecting Ophiocordyceps genomes reveal a high diversity of potential behavioral manipulation genes and a possible major role for enterotoxins.</title>
        <authorList>
            <person name="de Bekker C."/>
            <person name="Ohm R.A."/>
            <person name="Evans H.C."/>
            <person name="Brachmann A."/>
            <person name="Hughes D.P."/>
        </authorList>
    </citation>
    <scope>NUCLEOTIDE SEQUENCE [LARGE SCALE GENOMIC DNA]</scope>
    <source>
        <strain evidence="1 2">SC16a</strain>
    </source>
</reference>
<comment type="caution">
    <text evidence="1">The sequence shown here is derived from an EMBL/GenBank/DDBJ whole genome shotgun (WGS) entry which is preliminary data.</text>
</comment>
<reference evidence="1 2" key="1">
    <citation type="journal article" date="2015" name="BMC Genomics">
        <title>Gene expression during zombie ant biting behavior reflects the complexity underlying fungal parasitic behavioral manipulation.</title>
        <authorList>
            <person name="de Bekker C."/>
            <person name="Ohm R.A."/>
            <person name="Loreto R.G."/>
            <person name="Sebastian A."/>
            <person name="Albert I."/>
            <person name="Merrow M."/>
            <person name="Brachmann A."/>
            <person name="Hughes D.P."/>
        </authorList>
    </citation>
    <scope>NUCLEOTIDE SEQUENCE [LARGE SCALE GENOMIC DNA]</scope>
    <source>
        <strain evidence="1 2">SC16a</strain>
    </source>
</reference>
<evidence type="ECO:0000313" key="1">
    <source>
        <dbReference type="EMBL" id="PFH62984.1"/>
    </source>
</evidence>
<keyword evidence="2" id="KW-1185">Reference proteome</keyword>
<organism evidence="1 2">
    <name type="scientific">Ophiocordyceps unilateralis</name>
    <name type="common">Zombie-ant fungus</name>
    <name type="synonym">Torrubia unilateralis</name>
    <dbReference type="NCBI Taxonomy" id="268505"/>
    <lineage>
        <taxon>Eukaryota</taxon>
        <taxon>Fungi</taxon>
        <taxon>Dikarya</taxon>
        <taxon>Ascomycota</taxon>
        <taxon>Pezizomycotina</taxon>
        <taxon>Sordariomycetes</taxon>
        <taxon>Hypocreomycetidae</taxon>
        <taxon>Hypocreales</taxon>
        <taxon>Ophiocordycipitaceae</taxon>
        <taxon>Ophiocordyceps</taxon>
    </lineage>
</organism>
<protein>
    <submittedName>
        <fullName evidence="1">Uncharacterized protein</fullName>
    </submittedName>
</protein>
<evidence type="ECO:0000313" key="2">
    <source>
        <dbReference type="Proteomes" id="UP000037136"/>
    </source>
</evidence>
<dbReference type="Proteomes" id="UP000037136">
    <property type="component" value="Unassembled WGS sequence"/>
</dbReference>
<accession>A0A2A9PP26</accession>